<dbReference type="InterPro" id="IPR036691">
    <property type="entry name" value="Endo/exonu/phosph_ase_sf"/>
</dbReference>
<dbReference type="PANTHER" id="PTHR15822">
    <property type="entry name" value="TRAF AND TNF RECEPTOR-ASSOCIATED PROTEIN"/>
    <property type="match status" value="1"/>
</dbReference>
<dbReference type="PANTHER" id="PTHR15822:SF4">
    <property type="entry name" value="TYROSYL-DNA PHOSPHODIESTERASE 2"/>
    <property type="match status" value="1"/>
</dbReference>
<evidence type="ECO:0000256" key="1">
    <source>
        <dbReference type="ARBA" id="ARBA00001936"/>
    </source>
</evidence>
<evidence type="ECO:0000256" key="2">
    <source>
        <dbReference type="ARBA" id="ARBA00001946"/>
    </source>
</evidence>
<comment type="subcellular location">
    <subcellularLocation>
        <location evidence="3">Nucleus</location>
    </subcellularLocation>
</comment>
<sequence length="1534" mass="185470">MKKENIQNMELQNLYKKYEHFNNINNIDNMSSCKMNKGFNNSIDVDSIKDKCNNKYDHLDEISNKNKKEKTELEDRNYIDFLNKKICGDEKTEITYYDNIHIECRRNNINPSDNKKEDEIKSKEENMIIMKNLLKKLSFMSFNTGLLEYKICGICFYKNPPFISKRLAYIPYALKKTDADIIALQEVYDEKHAEFLRINLKSLYPYYARDYYCSQDFIKIFCKQKKCQVYTDNTCYEKKCNHTHICDQNNNDTFFDNDIYNSTDANKNMLSKNCNNHKIKYKSKNSKKFYRIKRKKNFLALHHGLLVFSKYPIIYSNFHSFKRVTYLENLFGTKGFLEVVIDVPSFSYVTLINMHLASAAVRMESKYIEKVRDYEIKQIMKIASQAQKRNTIPIIIGDLNAAPNLCPNNYASFIKNGWKDAWLYARNRKEKHAKIKNKVPKNGTKHINIIYPNNTFNVTGEIKKINNNTEKNNYSFSNNKYEDSFHDHTICNNQLHEAELYYSNRNSINRNNMEEIKKKGKHNIFSCNKKHKCNKILYYKKCSSLYQNNDFSYEKKKIINNNKTLFMNPNLLRYNYCSICQPYNYNNNEYYKKFLNKQNKLYILDNHDLFYQPSNYVETTSNFRIYHEQISKESRKKNFFFNISAKDKFIFTPHNLQNKKDKHYSSKNRKKYIFIQKKKDVYLKQHGQYLNMLNINYKKIIRKKIIKKCGKNKKNYRLKYLCYKKIINNNSKSINYVLSHCSYKINKNFLSDNYKKHENTMHKKKTEKKEIYKIFKIIHYLYDKIKRIKHFSNMFHPIDHIKKLINNNYITKNKNTKGFHIFRKIFSKQFMCDDSTKNKSSSSDNTYHNYYDYIRKNNKKMKKRTICNHINKYNKTMNYLNNNNNKKINYNKIYRKKLSLYKKYNCFYREKTKFINDNNETIQNDLYRNYYIHTLTNTHGNNYYNLYTNNISTNLYYHEKVRHKNILLYEQENSTQFEEYIKNYDHIANNIYQHDTNEEYQKDPQKNKDYSEKKTKNEYYDFSYKNTKKSPSNNLHEINSHHKVYSNIEQNITTYTNECKILDTNIINDKNNTYQNENVKCFWSLIFKALIKCKTDNKVKEHEKKKRIKKYLLAFPNNTHSNNIINDQTINRDNNYNKCKKKKSTVIKKIIKFSKTKNINKRNHTNSIKKINIKNKNVYLRNMKINKSLKIDNRKRLNVFRFIHKEKNICYDNNKNKQYTLLNYQDNQKNPSVNINKKKKLHILKRSHYILQKKKVHIRKCIIHYINIFKCNKSKKKNYNKYYNNQKKDKSKRTFLCEQKGNTYIIPYNNESKNKDTREEKKFIFVNNEKQQKIFPLKWKGKINYNQKKTSYKKKKILNDEFTWDPLNPLNAIGPHSKCNGLRCDYIFFPSVNYQKKNENPNTNHKTHNKENAKNETYILSKRYLNNKKKYTNISYKNNHNNEKSIDKPSFQFHTYNGLTILKYYYIRSAKILFKQPLVMVNSNNKMKKLKCSYSFSMNLKNVRFVTMSDHYAIKIELRLKKKYIPKKNMKLVK</sequence>
<evidence type="ECO:0000256" key="3">
    <source>
        <dbReference type="ARBA" id="ARBA00004123"/>
    </source>
</evidence>
<dbReference type="VEuPathDB" id="PlasmoDB:PGABG01_0903400"/>
<evidence type="ECO:0000256" key="5">
    <source>
        <dbReference type="ARBA" id="ARBA00022723"/>
    </source>
</evidence>
<keyword evidence="6" id="KW-0227">DNA damage</keyword>
<dbReference type="RefSeq" id="XP_018641814.1">
    <property type="nucleotide sequence ID" value="XM_018785473.1"/>
</dbReference>
<gene>
    <name evidence="11" type="ORF">PGSY75_0905950</name>
</gene>
<dbReference type="Gene3D" id="3.60.10.10">
    <property type="entry name" value="Endonuclease/exonuclease/phosphatase"/>
    <property type="match status" value="1"/>
</dbReference>
<dbReference type="GO" id="GO:0004527">
    <property type="term" value="F:exonuclease activity"/>
    <property type="evidence" value="ECO:0007669"/>
    <property type="project" value="UniProtKB-KW"/>
</dbReference>
<dbReference type="EMBL" id="LVLB01000010">
    <property type="protein sequence ID" value="KYO00047.1"/>
    <property type="molecule type" value="Genomic_DNA"/>
</dbReference>
<keyword evidence="7" id="KW-0378">Hydrolase</keyword>
<keyword evidence="8" id="KW-0460">Magnesium</keyword>
<dbReference type="VEuPathDB" id="PlasmoDB:PGSY75_0905950"/>
<evidence type="ECO:0000256" key="4">
    <source>
        <dbReference type="ARBA" id="ARBA00022722"/>
    </source>
</evidence>
<evidence type="ECO:0000313" key="12">
    <source>
        <dbReference type="Proteomes" id="UP000076004"/>
    </source>
</evidence>
<dbReference type="GO" id="GO:0005634">
    <property type="term" value="C:nucleus"/>
    <property type="evidence" value="ECO:0007669"/>
    <property type="project" value="UniProtKB-SubCell"/>
</dbReference>
<keyword evidence="11" id="KW-0269">Exonuclease</keyword>
<evidence type="ECO:0000313" key="11">
    <source>
        <dbReference type="EMBL" id="KYO00047.1"/>
    </source>
</evidence>
<keyword evidence="11" id="KW-0255">Endonuclease</keyword>
<reference evidence="11 12" key="1">
    <citation type="journal article" date="2016" name="Nat. Commun.">
        <title>Genomes of cryptic chimpanzee Plasmodium species reveal key evolutionary events leading to human malaria.</title>
        <authorList>
            <person name="Sundararaman S.A."/>
            <person name="Plenderleith L.J."/>
            <person name="Liu W."/>
            <person name="Loy D.E."/>
            <person name="Learn G.H."/>
            <person name="Li Y."/>
            <person name="Shaw K.S."/>
            <person name="Ayouba A."/>
            <person name="Peeters M."/>
            <person name="Speede S."/>
            <person name="Shaw G.M."/>
            <person name="Bushman F.D."/>
            <person name="Brisson D."/>
            <person name="Rayner J.C."/>
            <person name="Sharp P.M."/>
            <person name="Hahn B.H."/>
        </authorList>
    </citation>
    <scope>NUCLEOTIDE SEQUENCE [LARGE SCALE GENOMIC DNA]</scope>
    <source>
        <strain evidence="11 12">SY75</strain>
    </source>
</reference>
<name>A0A151LLQ7_9APIC</name>
<protein>
    <submittedName>
        <fullName evidence="11">Putative endonuclease/exonuclease/phosphatase domain-containing protein</fullName>
    </submittedName>
</protein>
<keyword evidence="5" id="KW-0479">Metal-binding</keyword>
<accession>A0A151LLQ7</accession>
<evidence type="ECO:0000256" key="8">
    <source>
        <dbReference type="ARBA" id="ARBA00022842"/>
    </source>
</evidence>
<organism evidence="11 12">
    <name type="scientific">Plasmodium gaboni</name>
    <dbReference type="NCBI Taxonomy" id="647221"/>
    <lineage>
        <taxon>Eukaryota</taxon>
        <taxon>Sar</taxon>
        <taxon>Alveolata</taxon>
        <taxon>Apicomplexa</taxon>
        <taxon>Aconoidasida</taxon>
        <taxon>Haemosporida</taxon>
        <taxon>Plasmodiidae</taxon>
        <taxon>Plasmodium</taxon>
        <taxon>Plasmodium (Laverania)</taxon>
    </lineage>
</organism>
<dbReference type="GO" id="GO:0006281">
    <property type="term" value="P:DNA repair"/>
    <property type="evidence" value="ECO:0007669"/>
    <property type="project" value="UniProtKB-KW"/>
</dbReference>
<evidence type="ECO:0000256" key="9">
    <source>
        <dbReference type="ARBA" id="ARBA00023204"/>
    </source>
</evidence>
<comment type="cofactor">
    <cofactor evidence="2">
        <name>Mg(2+)</name>
        <dbReference type="ChEBI" id="CHEBI:18420"/>
    </cofactor>
</comment>
<comment type="caution">
    <text evidence="11">The sequence shown here is derived from an EMBL/GenBank/DDBJ whole genome shotgun (WGS) entry which is preliminary data.</text>
</comment>
<dbReference type="GeneID" id="29776087"/>
<keyword evidence="9" id="KW-0234">DNA repair</keyword>
<dbReference type="KEGG" id="pgab:PGSY75_0905950"/>
<dbReference type="GO" id="GO:0004519">
    <property type="term" value="F:endonuclease activity"/>
    <property type="evidence" value="ECO:0007669"/>
    <property type="project" value="UniProtKB-KW"/>
</dbReference>
<comment type="cofactor">
    <cofactor evidence="1">
        <name>Mn(2+)</name>
        <dbReference type="ChEBI" id="CHEBI:29035"/>
    </cofactor>
</comment>
<dbReference type="SUPFAM" id="SSF56219">
    <property type="entry name" value="DNase I-like"/>
    <property type="match status" value="1"/>
</dbReference>
<keyword evidence="10" id="KW-0539">Nucleus</keyword>
<dbReference type="Proteomes" id="UP000076004">
    <property type="component" value="Unassembled WGS sequence"/>
</dbReference>
<evidence type="ECO:0000256" key="6">
    <source>
        <dbReference type="ARBA" id="ARBA00022763"/>
    </source>
</evidence>
<dbReference type="InterPro" id="IPR051547">
    <property type="entry name" value="TDP2-like"/>
</dbReference>
<evidence type="ECO:0000256" key="10">
    <source>
        <dbReference type="ARBA" id="ARBA00023242"/>
    </source>
</evidence>
<keyword evidence="4" id="KW-0540">Nuclease</keyword>
<dbReference type="GO" id="GO:0046872">
    <property type="term" value="F:metal ion binding"/>
    <property type="evidence" value="ECO:0007669"/>
    <property type="project" value="UniProtKB-KW"/>
</dbReference>
<proteinExistence type="predicted"/>
<evidence type="ECO:0000256" key="7">
    <source>
        <dbReference type="ARBA" id="ARBA00022801"/>
    </source>
</evidence>